<evidence type="ECO:0000256" key="1">
    <source>
        <dbReference type="SAM" id="MobiDB-lite"/>
    </source>
</evidence>
<keyword evidence="3" id="KW-1185">Reference proteome</keyword>
<dbReference type="Proteomes" id="UP000606974">
    <property type="component" value="Unassembled WGS sequence"/>
</dbReference>
<dbReference type="EMBL" id="JAACFV010000001">
    <property type="protein sequence ID" value="KAF7514366.1"/>
    <property type="molecule type" value="Genomic_DNA"/>
</dbReference>
<gene>
    <name evidence="2" type="ORF">GJ744_000136</name>
</gene>
<evidence type="ECO:0000313" key="2">
    <source>
        <dbReference type="EMBL" id="KAF7514366.1"/>
    </source>
</evidence>
<feature type="compositionally biased region" description="Basic and acidic residues" evidence="1">
    <location>
        <begin position="65"/>
        <end position="89"/>
    </location>
</feature>
<reference evidence="2" key="1">
    <citation type="submission" date="2020-02" db="EMBL/GenBank/DDBJ databases">
        <authorList>
            <person name="Palmer J.M."/>
        </authorList>
    </citation>
    <scope>NUCLEOTIDE SEQUENCE</scope>
    <source>
        <strain evidence="2">EPUS1.4</strain>
        <tissue evidence="2">Thallus</tissue>
    </source>
</reference>
<accession>A0A8H7AWC1</accession>
<protein>
    <submittedName>
        <fullName evidence="2">Uncharacterized protein</fullName>
    </submittedName>
</protein>
<comment type="caution">
    <text evidence="2">The sequence shown here is derived from an EMBL/GenBank/DDBJ whole genome shotgun (WGS) entry which is preliminary data.</text>
</comment>
<feature type="region of interest" description="Disordered" evidence="1">
    <location>
        <begin position="65"/>
        <end position="92"/>
    </location>
</feature>
<sequence length="113" mass="13164">MGAVTRLMKTIAERGQRRKTSTGLKWSDEWLAVDLHCAVNQWIEETRRWQRTDGKCRIPQLKECQEENKAGKSEERGVDKNTHSPRETEQAIYSRMEVEGNRIGVVPWMPLPQ</sequence>
<evidence type="ECO:0000313" key="3">
    <source>
        <dbReference type="Proteomes" id="UP000606974"/>
    </source>
</evidence>
<dbReference type="AlphaFoldDB" id="A0A8H7AWC1"/>
<name>A0A8H7AWC1_9EURO</name>
<organism evidence="2 3">
    <name type="scientific">Endocarpon pusillum</name>
    <dbReference type="NCBI Taxonomy" id="364733"/>
    <lineage>
        <taxon>Eukaryota</taxon>
        <taxon>Fungi</taxon>
        <taxon>Dikarya</taxon>
        <taxon>Ascomycota</taxon>
        <taxon>Pezizomycotina</taxon>
        <taxon>Eurotiomycetes</taxon>
        <taxon>Chaetothyriomycetidae</taxon>
        <taxon>Verrucariales</taxon>
        <taxon>Verrucariaceae</taxon>
        <taxon>Endocarpon</taxon>
    </lineage>
</organism>
<proteinExistence type="predicted"/>